<comment type="caution">
    <text evidence="2">The sequence shown here is derived from an EMBL/GenBank/DDBJ whole genome shotgun (WGS) entry which is preliminary data.</text>
</comment>
<feature type="chain" id="PRO_5005834860" evidence="1">
    <location>
        <begin position="19"/>
        <end position="119"/>
    </location>
</feature>
<dbReference type="EMBL" id="JXCE01000908">
    <property type="protein sequence ID" value="KPA35770.1"/>
    <property type="molecule type" value="Genomic_DNA"/>
</dbReference>
<keyword evidence="3" id="KW-1185">Reference proteome</keyword>
<sequence length="119" mass="12971">MLFTTILATAALALGVPAEPQNDELPFNVIGSRIWSSPDCGGNNTMGNIGQLTTHRDRLGECFKFSNKVKSVSQTEHAKGCKLYQDANCRRGVKSPKHSQCLKAPTHFNSYKTVCSQVA</sequence>
<gene>
    <name evidence="2" type="ORF">FLAG1_11512</name>
</gene>
<evidence type="ECO:0000313" key="2">
    <source>
        <dbReference type="EMBL" id="KPA35770.1"/>
    </source>
</evidence>
<reference evidence="2 3" key="1">
    <citation type="submission" date="2015-04" db="EMBL/GenBank/DDBJ databases">
        <title>The draft genome sequence of Fusarium langsethiae, a T-2/HT-2 mycotoxin producer.</title>
        <authorList>
            <person name="Lysoe E."/>
            <person name="Divon H.H."/>
            <person name="Terzi V."/>
            <person name="Orru L."/>
            <person name="Lamontanara A."/>
            <person name="Kolseth A.-K."/>
            <person name="Frandsen R.J."/>
            <person name="Nielsen K."/>
            <person name="Thrane U."/>
        </authorList>
    </citation>
    <scope>NUCLEOTIDE SEQUENCE [LARGE SCALE GENOMIC DNA]</scope>
    <source>
        <strain evidence="2 3">Fl201059</strain>
    </source>
</reference>
<organism evidence="2 3">
    <name type="scientific">Fusarium langsethiae</name>
    <dbReference type="NCBI Taxonomy" id="179993"/>
    <lineage>
        <taxon>Eukaryota</taxon>
        <taxon>Fungi</taxon>
        <taxon>Dikarya</taxon>
        <taxon>Ascomycota</taxon>
        <taxon>Pezizomycotina</taxon>
        <taxon>Sordariomycetes</taxon>
        <taxon>Hypocreomycetidae</taxon>
        <taxon>Hypocreales</taxon>
        <taxon>Nectriaceae</taxon>
        <taxon>Fusarium</taxon>
    </lineage>
</organism>
<proteinExistence type="predicted"/>
<dbReference type="Proteomes" id="UP000037904">
    <property type="component" value="Unassembled WGS sequence"/>
</dbReference>
<evidence type="ECO:0000313" key="3">
    <source>
        <dbReference type="Proteomes" id="UP000037904"/>
    </source>
</evidence>
<evidence type="ECO:0000256" key="1">
    <source>
        <dbReference type="SAM" id="SignalP"/>
    </source>
</evidence>
<dbReference type="AlphaFoldDB" id="A0A0M9EMI4"/>
<name>A0A0M9EMI4_FUSLA</name>
<dbReference type="OrthoDB" id="4691160at2759"/>
<keyword evidence="1" id="KW-0732">Signal</keyword>
<feature type="signal peptide" evidence="1">
    <location>
        <begin position="1"/>
        <end position="18"/>
    </location>
</feature>
<protein>
    <submittedName>
        <fullName evidence="2">Uncharacterized protein</fullName>
    </submittedName>
</protein>
<accession>A0A0M9EMI4</accession>